<dbReference type="AlphaFoldDB" id="A0A3N4I997"/>
<evidence type="ECO:0000256" key="2">
    <source>
        <dbReference type="SAM" id="MobiDB-lite"/>
    </source>
</evidence>
<dbReference type="GO" id="GO:0005975">
    <property type="term" value="P:carbohydrate metabolic process"/>
    <property type="evidence" value="ECO:0007669"/>
    <property type="project" value="InterPro"/>
</dbReference>
<accession>A0A3N4I997</accession>
<name>A0A3N4I997_ASCIM</name>
<feature type="compositionally biased region" description="Low complexity" evidence="2">
    <location>
        <begin position="66"/>
        <end position="101"/>
    </location>
</feature>
<dbReference type="InterPro" id="IPR035971">
    <property type="entry name" value="CBD_sf"/>
</dbReference>
<keyword evidence="6" id="KW-1185">Reference proteome</keyword>
<feature type="domain" description="CBM1" evidence="4">
    <location>
        <begin position="20"/>
        <end position="56"/>
    </location>
</feature>
<feature type="chain" id="PRO_5018030391" description="CBM1 domain-containing protein" evidence="3">
    <location>
        <begin position="21"/>
        <end position="233"/>
    </location>
</feature>
<dbReference type="Proteomes" id="UP000275078">
    <property type="component" value="Unassembled WGS sequence"/>
</dbReference>
<dbReference type="OrthoDB" id="3915838at2759"/>
<feature type="signal peptide" evidence="3">
    <location>
        <begin position="1"/>
        <end position="20"/>
    </location>
</feature>
<dbReference type="GO" id="GO:0030248">
    <property type="term" value="F:cellulose binding"/>
    <property type="evidence" value="ECO:0007669"/>
    <property type="project" value="InterPro"/>
</dbReference>
<organism evidence="5 6">
    <name type="scientific">Ascobolus immersus RN42</name>
    <dbReference type="NCBI Taxonomy" id="1160509"/>
    <lineage>
        <taxon>Eukaryota</taxon>
        <taxon>Fungi</taxon>
        <taxon>Dikarya</taxon>
        <taxon>Ascomycota</taxon>
        <taxon>Pezizomycotina</taxon>
        <taxon>Pezizomycetes</taxon>
        <taxon>Pezizales</taxon>
        <taxon>Ascobolaceae</taxon>
        <taxon>Ascobolus</taxon>
    </lineage>
</organism>
<sequence length="233" mass="24358">MKFSVSVIAAFVGLIAEANAQVGAWGQCGGINYSGATTCVSGHYCSKLNDYYSQCIPGTAPGGGTPSSTTSVVQPTNPPSSTFTTSTRTSTTAPSPTSTGTGKQIRGVKDPIYHLYLQETAANLPVMGSEASSDRFIISGSIKNERTGNFLNIQDASTSYKPLKFEATATTTGWALEGDTIVTANGSPYGRQLQFLACNTATSGQYKLYLQTGNSMPAGETCTTQTIHLPCLC</sequence>
<evidence type="ECO:0000259" key="4">
    <source>
        <dbReference type="PROSITE" id="PS51164"/>
    </source>
</evidence>
<dbReference type="PROSITE" id="PS00562">
    <property type="entry name" value="CBM1_1"/>
    <property type="match status" value="1"/>
</dbReference>
<proteinExistence type="predicted"/>
<dbReference type="GO" id="GO:0005576">
    <property type="term" value="C:extracellular region"/>
    <property type="evidence" value="ECO:0007669"/>
    <property type="project" value="InterPro"/>
</dbReference>
<dbReference type="SUPFAM" id="SSF57180">
    <property type="entry name" value="Cellulose-binding domain"/>
    <property type="match status" value="1"/>
</dbReference>
<reference evidence="5 6" key="1">
    <citation type="journal article" date="2018" name="Nat. Ecol. Evol.">
        <title>Pezizomycetes genomes reveal the molecular basis of ectomycorrhizal truffle lifestyle.</title>
        <authorList>
            <person name="Murat C."/>
            <person name="Payen T."/>
            <person name="Noel B."/>
            <person name="Kuo A."/>
            <person name="Morin E."/>
            <person name="Chen J."/>
            <person name="Kohler A."/>
            <person name="Krizsan K."/>
            <person name="Balestrini R."/>
            <person name="Da Silva C."/>
            <person name="Montanini B."/>
            <person name="Hainaut M."/>
            <person name="Levati E."/>
            <person name="Barry K.W."/>
            <person name="Belfiori B."/>
            <person name="Cichocki N."/>
            <person name="Clum A."/>
            <person name="Dockter R.B."/>
            <person name="Fauchery L."/>
            <person name="Guy J."/>
            <person name="Iotti M."/>
            <person name="Le Tacon F."/>
            <person name="Lindquist E.A."/>
            <person name="Lipzen A."/>
            <person name="Malagnac F."/>
            <person name="Mello A."/>
            <person name="Molinier V."/>
            <person name="Miyauchi S."/>
            <person name="Poulain J."/>
            <person name="Riccioni C."/>
            <person name="Rubini A."/>
            <person name="Sitrit Y."/>
            <person name="Splivallo R."/>
            <person name="Traeger S."/>
            <person name="Wang M."/>
            <person name="Zifcakova L."/>
            <person name="Wipf D."/>
            <person name="Zambonelli A."/>
            <person name="Paolocci F."/>
            <person name="Nowrousian M."/>
            <person name="Ottonello S."/>
            <person name="Baldrian P."/>
            <person name="Spatafora J.W."/>
            <person name="Henrissat B."/>
            <person name="Nagy L.G."/>
            <person name="Aury J.M."/>
            <person name="Wincker P."/>
            <person name="Grigoriev I.V."/>
            <person name="Bonfante P."/>
            <person name="Martin F.M."/>
        </authorList>
    </citation>
    <scope>NUCLEOTIDE SEQUENCE [LARGE SCALE GENOMIC DNA]</scope>
    <source>
        <strain evidence="5 6">RN42</strain>
    </source>
</reference>
<evidence type="ECO:0000313" key="5">
    <source>
        <dbReference type="EMBL" id="RPA81238.1"/>
    </source>
</evidence>
<evidence type="ECO:0000256" key="1">
    <source>
        <dbReference type="ARBA" id="ARBA00022729"/>
    </source>
</evidence>
<keyword evidence="1 3" id="KW-0732">Signal</keyword>
<gene>
    <name evidence="5" type="ORF">BJ508DRAFT_115648</name>
</gene>
<dbReference type="SMART" id="SM00236">
    <property type="entry name" value="fCBD"/>
    <property type="match status" value="1"/>
</dbReference>
<dbReference type="InterPro" id="IPR000254">
    <property type="entry name" value="CBD"/>
</dbReference>
<evidence type="ECO:0000313" key="6">
    <source>
        <dbReference type="Proteomes" id="UP000275078"/>
    </source>
</evidence>
<evidence type="ECO:0000256" key="3">
    <source>
        <dbReference type="SAM" id="SignalP"/>
    </source>
</evidence>
<protein>
    <recommendedName>
        <fullName evidence="4">CBM1 domain-containing protein</fullName>
    </recommendedName>
</protein>
<dbReference type="PROSITE" id="PS51164">
    <property type="entry name" value="CBM1_2"/>
    <property type="match status" value="1"/>
</dbReference>
<dbReference type="EMBL" id="ML119681">
    <property type="protein sequence ID" value="RPA81238.1"/>
    <property type="molecule type" value="Genomic_DNA"/>
</dbReference>
<dbReference type="Pfam" id="PF00734">
    <property type="entry name" value="CBM_1"/>
    <property type="match status" value="1"/>
</dbReference>
<feature type="region of interest" description="Disordered" evidence="2">
    <location>
        <begin position="63"/>
        <end position="105"/>
    </location>
</feature>